<dbReference type="SUPFAM" id="SSF51197">
    <property type="entry name" value="Clavaminate synthase-like"/>
    <property type="match status" value="1"/>
</dbReference>
<evidence type="ECO:0000256" key="1">
    <source>
        <dbReference type="SAM" id="Phobius"/>
    </source>
</evidence>
<dbReference type="Pfam" id="PF13621">
    <property type="entry name" value="Cupin_8"/>
    <property type="match status" value="1"/>
</dbReference>
<keyword evidence="1" id="KW-0812">Transmembrane</keyword>
<keyword evidence="4" id="KW-1185">Reference proteome</keyword>
<dbReference type="Gene3D" id="2.60.120.650">
    <property type="entry name" value="Cupin"/>
    <property type="match status" value="1"/>
</dbReference>
<dbReference type="SMART" id="SM00558">
    <property type="entry name" value="JmjC"/>
    <property type="match status" value="1"/>
</dbReference>
<dbReference type="InterPro" id="IPR041667">
    <property type="entry name" value="Cupin_8"/>
</dbReference>
<comment type="caution">
    <text evidence="3">The sequence shown here is derived from an EMBL/GenBank/DDBJ whole genome shotgun (WGS) entry which is preliminary data.</text>
</comment>
<gene>
    <name evidence="3" type="ORF">H6G95_03980</name>
</gene>
<dbReference type="RefSeq" id="WP_190890592.1">
    <property type="nucleotide sequence ID" value="NZ_JACJTE010000003.1"/>
</dbReference>
<reference evidence="3 4" key="1">
    <citation type="journal article" date="2020" name="ISME J.">
        <title>Comparative genomics reveals insights into cyanobacterial evolution and habitat adaptation.</title>
        <authorList>
            <person name="Chen M.Y."/>
            <person name="Teng W.K."/>
            <person name="Zhao L."/>
            <person name="Hu C.X."/>
            <person name="Zhou Y.K."/>
            <person name="Han B.P."/>
            <person name="Song L.R."/>
            <person name="Shu W.S."/>
        </authorList>
    </citation>
    <scope>NUCLEOTIDE SEQUENCE [LARGE SCALE GENOMIC DNA]</scope>
    <source>
        <strain evidence="3 4">FACHB-391</strain>
    </source>
</reference>
<dbReference type="PANTHER" id="PTHR12480:SF6">
    <property type="entry name" value="2-OXOGLUTARATE AND IRON-DEPENDENT OXYGENASE JMJD4"/>
    <property type="match status" value="1"/>
</dbReference>
<dbReference type="PROSITE" id="PS51184">
    <property type="entry name" value="JMJC"/>
    <property type="match status" value="1"/>
</dbReference>
<evidence type="ECO:0000259" key="2">
    <source>
        <dbReference type="PROSITE" id="PS51184"/>
    </source>
</evidence>
<dbReference type="PANTHER" id="PTHR12480">
    <property type="entry name" value="ARGININE DEMETHYLASE AND LYSYL-HYDROXYLASE JMJD"/>
    <property type="match status" value="1"/>
</dbReference>
<accession>A0ABR8EQY5</accession>
<dbReference type="EMBL" id="JACJTE010000003">
    <property type="protein sequence ID" value="MBD2559791.1"/>
    <property type="molecule type" value="Genomic_DNA"/>
</dbReference>
<evidence type="ECO:0000313" key="4">
    <source>
        <dbReference type="Proteomes" id="UP000604661"/>
    </source>
</evidence>
<dbReference type="InterPro" id="IPR050910">
    <property type="entry name" value="JMJD6_ArgDemeth/LysHydrox"/>
</dbReference>
<keyword evidence="1" id="KW-1133">Transmembrane helix</keyword>
<sequence>MTLQLPIYFYQTIWFSFAIITLIIGTRLLIFMLMRMWRKQKYKLVWTPISSIERRSNLSYDEFFREYSSVGKPVIITDAMKDWPASTKWTLDFFNSECGSLKASVREDGDYKKQLQITIGDYIDYLTADERSKTLYLFDFHPYNYPQLYNDYKVPVYFPNWFDRLPKKFQEKYDYPLDYIMIGGKGCSIGLHVDGGYTYAWLALISGKKRCALFTPDQTEFLYNGKVDVFNPDLEKFPLYAKVKPVETILEPGEILYIPTRWWHQVETLEDSIALSHNTINEFNAELCFQDIYKHSPINSYILPLALEFPLVTKSLFALNFFQKRT</sequence>
<keyword evidence="1" id="KW-0472">Membrane</keyword>
<organism evidence="3 4">
    <name type="scientific">Nostoc linckia FACHB-391</name>
    <dbReference type="NCBI Taxonomy" id="2692906"/>
    <lineage>
        <taxon>Bacteria</taxon>
        <taxon>Bacillati</taxon>
        <taxon>Cyanobacteriota</taxon>
        <taxon>Cyanophyceae</taxon>
        <taxon>Nostocales</taxon>
        <taxon>Nostocaceae</taxon>
        <taxon>Nostoc</taxon>
    </lineage>
</organism>
<feature type="domain" description="JmjC" evidence="2">
    <location>
        <begin position="143"/>
        <end position="296"/>
    </location>
</feature>
<name>A0ABR8EQY5_NOSLI</name>
<feature type="transmembrane region" description="Helical" evidence="1">
    <location>
        <begin position="12"/>
        <end position="34"/>
    </location>
</feature>
<dbReference type="InterPro" id="IPR003347">
    <property type="entry name" value="JmjC_dom"/>
</dbReference>
<dbReference type="Proteomes" id="UP000604661">
    <property type="component" value="Unassembled WGS sequence"/>
</dbReference>
<protein>
    <submittedName>
        <fullName evidence="3">Cupin-like domain-containing protein</fullName>
    </submittedName>
</protein>
<evidence type="ECO:0000313" key="3">
    <source>
        <dbReference type="EMBL" id="MBD2559791.1"/>
    </source>
</evidence>
<proteinExistence type="predicted"/>